<keyword evidence="2" id="KW-0547">Nucleotide-binding</keyword>
<gene>
    <name evidence="2" type="ORF">LVJ81_04310</name>
</gene>
<dbReference type="RefSeq" id="WP_019957598.1">
    <property type="nucleotide sequence ID" value="NZ_CP091512.1"/>
</dbReference>
<accession>A0ABY4ED89</accession>
<proteinExistence type="predicted"/>
<dbReference type="EMBL" id="CP091512">
    <property type="protein sequence ID" value="UOO93261.1"/>
    <property type="molecule type" value="Genomic_DNA"/>
</dbReference>
<dbReference type="SUPFAM" id="SSF52540">
    <property type="entry name" value="P-loop containing nucleoside triphosphate hydrolases"/>
    <property type="match status" value="1"/>
</dbReference>
<keyword evidence="3" id="KW-1185">Reference proteome</keyword>
<dbReference type="PANTHER" id="PTHR43581">
    <property type="entry name" value="ATP/GTP PHOSPHATASE"/>
    <property type="match status" value="1"/>
</dbReference>
<dbReference type="Gene3D" id="3.40.50.300">
    <property type="entry name" value="P-loop containing nucleotide triphosphate hydrolases"/>
    <property type="match status" value="1"/>
</dbReference>
<dbReference type="InterPro" id="IPR041685">
    <property type="entry name" value="AAA_GajA/Old/RecF-like"/>
</dbReference>
<name>A0ABY4ED89_VITST</name>
<evidence type="ECO:0000313" key="3">
    <source>
        <dbReference type="Proteomes" id="UP000832034"/>
    </source>
</evidence>
<dbReference type="Proteomes" id="UP000832034">
    <property type="component" value="Chromosome"/>
</dbReference>
<reference evidence="2" key="1">
    <citation type="submission" date="2021-12" db="EMBL/GenBank/DDBJ databases">
        <authorList>
            <person name="Veyrier F.J."/>
        </authorList>
    </citation>
    <scope>NUCLEOTIDE SEQUENCE</scope>
    <source>
        <strain evidence="2">SAG 1488-6</strain>
    </source>
</reference>
<dbReference type="InterPro" id="IPR027417">
    <property type="entry name" value="P-loop_NTPase"/>
</dbReference>
<dbReference type="Pfam" id="PF13175">
    <property type="entry name" value="AAA_15"/>
    <property type="match status" value="1"/>
</dbReference>
<evidence type="ECO:0000313" key="2">
    <source>
        <dbReference type="EMBL" id="UOO93261.1"/>
    </source>
</evidence>
<dbReference type="InterPro" id="IPR051396">
    <property type="entry name" value="Bact_Antivir_Def_Nuclease"/>
</dbReference>
<dbReference type="PANTHER" id="PTHR43581:SF2">
    <property type="entry name" value="EXCINUCLEASE ATPASE SUBUNIT"/>
    <property type="match status" value="1"/>
</dbReference>
<organism evidence="2 3">
    <name type="scientific">Vitreoscilla stercoraria</name>
    <dbReference type="NCBI Taxonomy" id="61"/>
    <lineage>
        <taxon>Bacteria</taxon>
        <taxon>Pseudomonadati</taxon>
        <taxon>Pseudomonadota</taxon>
        <taxon>Betaproteobacteria</taxon>
        <taxon>Neisseriales</taxon>
        <taxon>Neisseriaceae</taxon>
        <taxon>Vitreoscilla</taxon>
    </lineage>
</organism>
<reference evidence="2" key="2">
    <citation type="journal article" date="2022" name="Res Sq">
        <title>Evolution of multicellular longitudinally dividing oral cavity symbionts (Neisseriaceae).</title>
        <authorList>
            <person name="Nyongesa S."/>
            <person name="Weber P."/>
            <person name="Bernet E."/>
            <person name="Pullido F."/>
            <person name="Nieckarz M."/>
            <person name="Delaby M."/>
            <person name="Nieves C."/>
            <person name="Viehboeck T."/>
            <person name="Krause N."/>
            <person name="Rivera-Millot A."/>
            <person name="Nakamura A."/>
            <person name="Vischer N."/>
            <person name="VanNieuwenhze M."/>
            <person name="Brun Y."/>
            <person name="Cava F."/>
            <person name="Bulgheresi S."/>
            <person name="Veyrier F."/>
        </authorList>
    </citation>
    <scope>NUCLEOTIDE SEQUENCE</scope>
    <source>
        <strain evidence="2">SAG 1488-6</strain>
    </source>
</reference>
<protein>
    <submittedName>
        <fullName evidence="2">ATP-binding protein</fullName>
    </submittedName>
</protein>
<keyword evidence="2" id="KW-0067">ATP-binding</keyword>
<evidence type="ECO:0000259" key="1">
    <source>
        <dbReference type="Pfam" id="PF13175"/>
    </source>
</evidence>
<sequence>MFIKSLTIENFKGFHSTHDLSFNMPDGIHEGSGLNIFIGENNSGKSTIFEALDFLKDSSRKEPSLIVNKSDPNIQLNDFSVEVTYVGNISDVVNNYVQANKINSFTNAIFQCQNNVEHFRVKRQWNQATPNDIKTINFWNNTQQNYSNPSGIDAPFKKIYDNNFIWADTNPSDEAKFGASTICGSLLKEIAIGHSSTPEYEAFQSNYHNLFNNPTSDLRVKISEIEQQIQTVFSSQFGDANISFRFEELQIDNFFKTANIVIDDGVEVPMNEKGHGMQRAVALSLLQVYAELTSTANNTTISKPFYLFIDEPEICLHPMGQKKLLDAIMLISKTKQVFITTHSPFILSSTEIRNAGLFILKKINNQNTIEAINTSPLFPWSPSWGEISYKAYNLPTVELHNELYGYLQELNNLYNNVKVDQWLSAQGIALDKTWIRENKGIVQNPESTTLQTFIRNHVHHPENVTMQANKYTESELKQSIEQMINLVEQLNVTQAEIETTI</sequence>
<dbReference type="GO" id="GO:0005524">
    <property type="term" value="F:ATP binding"/>
    <property type="evidence" value="ECO:0007669"/>
    <property type="project" value="UniProtKB-KW"/>
</dbReference>
<feature type="domain" description="Endonuclease GajA/Old nuclease/RecF-like AAA" evidence="1">
    <location>
        <begin position="1"/>
        <end position="346"/>
    </location>
</feature>